<sequence length="77" mass="8665">MKYFALSILSLFVILTAYGNASIKCGPNETAPACRPCRTTCADRHKICSFICIHNTKCYCRPGFLRKRSRCVPESKC</sequence>
<keyword evidence="1" id="KW-0732">Signal</keyword>
<feature type="chain" id="PRO_5040399313" description="TIL domain-containing protein" evidence="1">
    <location>
        <begin position="22"/>
        <end position="77"/>
    </location>
</feature>
<dbReference type="Gene3D" id="2.10.25.10">
    <property type="entry name" value="Laminin"/>
    <property type="match status" value="1"/>
</dbReference>
<keyword evidence="4" id="KW-1185">Reference proteome</keyword>
<gene>
    <name evidence="3" type="ORF">ACAOBT_LOCUS11209</name>
</gene>
<dbReference type="InterPro" id="IPR036084">
    <property type="entry name" value="Ser_inhib-like_sf"/>
</dbReference>
<dbReference type="OrthoDB" id="6747176at2759"/>
<dbReference type="Proteomes" id="UP001152888">
    <property type="component" value="Unassembled WGS sequence"/>
</dbReference>
<evidence type="ECO:0000259" key="2">
    <source>
        <dbReference type="Pfam" id="PF01826"/>
    </source>
</evidence>
<name>A0A9P0KH47_ACAOB</name>
<dbReference type="AlphaFoldDB" id="A0A9P0KH47"/>
<dbReference type="Pfam" id="PF01826">
    <property type="entry name" value="TIL"/>
    <property type="match status" value="1"/>
</dbReference>
<dbReference type="InterPro" id="IPR002919">
    <property type="entry name" value="TIL_dom"/>
</dbReference>
<dbReference type="SUPFAM" id="SSF57567">
    <property type="entry name" value="Serine protease inhibitors"/>
    <property type="match status" value="1"/>
</dbReference>
<dbReference type="EMBL" id="CAKOFQ010006827">
    <property type="protein sequence ID" value="CAH1974628.1"/>
    <property type="molecule type" value="Genomic_DNA"/>
</dbReference>
<evidence type="ECO:0000313" key="4">
    <source>
        <dbReference type="Proteomes" id="UP001152888"/>
    </source>
</evidence>
<evidence type="ECO:0000256" key="1">
    <source>
        <dbReference type="SAM" id="SignalP"/>
    </source>
</evidence>
<feature type="domain" description="TIL" evidence="2">
    <location>
        <begin position="25"/>
        <end position="77"/>
    </location>
</feature>
<feature type="signal peptide" evidence="1">
    <location>
        <begin position="1"/>
        <end position="21"/>
    </location>
</feature>
<evidence type="ECO:0000313" key="3">
    <source>
        <dbReference type="EMBL" id="CAH1974628.1"/>
    </source>
</evidence>
<organism evidence="3 4">
    <name type="scientific">Acanthoscelides obtectus</name>
    <name type="common">Bean weevil</name>
    <name type="synonym">Bruchus obtectus</name>
    <dbReference type="NCBI Taxonomy" id="200917"/>
    <lineage>
        <taxon>Eukaryota</taxon>
        <taxon>Metazoa</taxon>
        <taxon>Ecdysozoa</taxon>
        <taxon>Arthropoda</taxon>
        <taxon>Hexapoda</taxon>
        <taxon>Insecta</taxon>
        <taxon>Pterygota</taxon>
        <taxon>Neoptera</taxon>
        <taxon>Endopterygota</taxon>
        <taxon>Coleoptera</taxon>
        <taxon>Polyphaga</taxon>
        <taxon>Cucujiformia</taxon>
        <taxon>Chrysomeloidea</taxon>
        <taxon>Chrysomelidae</taxon>
        <taxon>Bruchinae</taxon>
        <taxon>Bruchini</taxon>
        <taxon>Acanthoscelides</taxon>
    </lineage>
</organism>
<protein>
    <recommendedName>
        <fullName evidence="2">TIL domain-containing protein</fullName>
    </recommendedName>
</protein>
<comment type="caution">
    <text evidence="3">The sequence shown here is derived from an EMBL/GenBank/DDBJ whole genome shotgun (WGS) entry which is preliminary data.</text>
</comment>
<proteinExistence type="predicted"/>
<reference evidence="3" key="1">
    <citation type="submission" date="2022-03" db="EMBL/GenBank/DDBJ databases">
        <authorList>
            <person name="Sayadi A."/>
        </authorList>
    </citation>
    <scope>NUCLEOTIDE SEQUENCE</scope>
</reference>
<accession>A0A9P0KH47</accession>